<dbReference type="Proteomes" id="UP000321490">
    <property type="component" value="Unassembled WGS sequence"/>
</dbReference>
<organism evidence="2 3">
    <name type="scientific">Modestobacter roseus</name>
    <dbReference type="NCBI Taxonomy" id="1181884"/>
    <lineage>
        <taxon>Bacteria</taxon>
        <taxon>Bacillati</taxon>
        <taxon>Actinomycetota</taxon>
        <taxon>Actinomycetes</taxon>
        <taxon>Geodermatophilales</taxon>
        <taxon>Geodermatophilaceae</taxon>
        <taxon>Modestobacter</taxon>
    </lineage>
</organism>
<dbReference type="PANTHER" id="PTHR37305">
    <property type="entry name" value="INTEGRAL MEMBRANE PROTEIN-RELATED"/>
    <property type="match status" value="1"/>
</dbReference>
<dbReference type="RefSeq" id="WP_166521056.1">
    <property type="nucleotide sequence ID" value="NZ_VLKF01000001.1"/>
</dbReference>
<feature type="transmembrane region" description="Helical" evidence="1">
    <location>
        <begin position="192"/>
        <end position="213"/>
    </location>
</feature>
<accession>A0A562IPP0</accession>
<reference evidence="2 3" key="1">
    <citation type="submission" date="2019-07" db="EMBL/GenBank/DDBJ databases">
        <title>R&amp;d 2014.</title>
        <authorList>
            <person name="Klenk H.-P."/>
        </authorList>
    </citation>
    <scope>NUCLEOTIDE SEQUENCE [LARGE SCALE GENOMIC DNA]</scope>
    <source>
        <strain evidence="2 3">DSM 45764</strain>
    </source>
</reference>
<feature type="transmembrane region" description="Helical" evidence="1">
    <location>
        <begin position="119"/>
        <end position="140"/>
    </location>
</feature>
<feature type="transmembrane region" description="Helical" evidence="1">
    <location>
        <begin position="160"/>
        <end position="185"/>
    </location>
</feature>
<dbReference type="AlphaFoldDB" id="A0A562IPP0"/>
<feature type="transmembrane region" description="Helical" evidence="1">
    <location>
        <begin position="32"/>
        <end position="54"/>
    </location>
</feature>
<comment type="caution">
    <text evidence="2">The sequence shown here is derived from an EMBL/GenBank/DDBJ whole genome shotgun (WGS) entry which is preliminary data.</text>
</comment>
<dbReference type="EMBL" id="VLKF01000001">
    <property type="protein sequence ID" value="TWH72987.1"/>
    <property type="molecule type" value="Genomic_DNA"/>
</dbReference>
<feature type="transmembrane region" description="Helical" evidence="1">
    <location>
        <begin position="241"/>
        <end position="262"/>
    </location>
</feature>
<keyword evidence="1" id="KW-0812">Transmembrane</keyword>
<name>A0A562IPP0_9ACTN</name>
<evidence type="ECO:0008006" key="4">
    <source>
        <dbReference type="Google" id="ProtNLM"/>
    </source>
</evidence>
<feature type="transmembrane region" description="Helical" evidence="1">
    <location>
        <begin position="74"/>
        <end position="98"/>
    </location>
</feature>
<keyword evidence="3" id="KW-1185">Reference proteome</keyword>
<proteinExistence type="predicted"/>
<gene>
    <name evidence="2" type="ORF">JD78_01510</name>
</gene>
<protein>
    <recommendedName>
        <fullName evidence="4">ABC-2 family transporter</fullName>
    </recommendedName>
</protein>
<keyword evidence="1" id="KW-1133">Transmembrane helix</keyword>
<dbReference type="PANTHER" id="PTHR37305:SF1">
    <property type="entry name" value="MEMBRANE PROTEIN"/>
    <property type="match status" value="1"/>
</dbReference>
<evidence type="ECO:0000313" key="2">
    <source>
        <dbReference type="EMBL" id="TWH72987.1"/>
    </source>
</evidence>
<evidence type="ECO:0000256" key="1">
    <source>
        <dbReference type="SAM" id="Phobius"/>
    </source>
</evidence>
<sequence length="267" mass="26877">MSARVDAPAPRAGFAHAVGAEWVKFRSLRSTWATLAGLFAVALGVTALSMGSARELHAETLAGGDVWDPTNVSLTSYLVAQLVIGVLGILVVTSEYATGLIQTSLAATPARARLLGAKVVLAAAVSLVAGQALAFAAFSLGQLLLRAQDVPSASLGDPGVLAAVTGGGLYLAAIALLSVGLGALLRATAGALATLVGIVFLVPAMAGLLPSWLQGLVHYWPSTGAAAVMAVAPVPGEPDPWLNLGGLYLGVAAVLAAAVVVFRRRDV</sequence>
<evidence type="ECO:0000313" key="3">
    <source>
        <dbReference type="Proteomes" id="UP000321490"/>
    </source>
</evidence>
<keyword evidence="1" id="KW-0472">Membrane</keyword>